<feature type="region of interest" description="Disordered" evidence="1">
    <location>
        <begin position="303"/>
        <end position="323"/>
    </location>
</feature>
<accession>A0AAU8D1Q6</accession>
<dbReference type="SUPFAM" id="SSF53756">
    <property type="entry name" value="UDP-Glycosyltransferase/glycogen phosphorylase"/>
    <property type="match status" value="2"/>
</dbReference>
<evidence type="ECO:0000259" key="2">
    <source>
        <dbReference type="Pfam" id="PF04101"/>
    </source>
</evidence>
<dbReference type="GO" id="GO:0016758">
    <property type="term" value="F:hexosyltransferase activity"/>
    <property type="evidence" value="ECO:0007669"/>
    <property type="project" value="InterPro"/>
</dbReference>
<reference evidence="3" key="1">
    <citation type="submission" date="2024-06" db="EMBL/GenBank/DDBJ databases">
        <title>Mesorhizobium karijinii sp. nov., a symbiont of the iconic Swainsona formosa from arid Australia.</title>
        <authorList>
            <person name="Hill Y.J."/>
            <person name="Watkin E.L.J."/>
            <person name="O'Hara G.W."/>
            <person name="Terpolilli J."/>
            <person name="Tye M.L."/>
            <person name="Kohlmeier M.G."/>
        </authorList>
    </citation>
    <scope>NUCLEOTIDE SEQUENCE</scope>
    <source>
        <strain evidence="3">WSM2240</strain>
        <plasmid evidence="3">pMk2240A</plasmid>
    </source>
</reference>
<name>A0AAU8D1Q6_9HYPH</name>
<gene>
    <name evidence="3" type="ORF">ABVK50_32270</name>
</gene>
<keyword evidence="3" id="KW-0614">Plasmid</keyword>
<dbReference type="Gene3D" id="3.40.50.2000">
    <property type="entry name" value="Glycogen Phosphorylase B"/>
    <property type="match status" value="2"/>
</dbReference>
<feature type="domain" description="Glycosyl transferase family 28 C-terminal" evidence="2">
    <location>
        <begin position="578"/>
        <end position="665"/>
    </location>
</feature>
<organism evidence="3">
    <name type="scientific">Mesorhizobium sp. WSM2240</name>
    <dbReference type="NCBI Taxonomy" id="3228851"/>
    <lineage>
        <taxon>Bacteria</taxon>
        <taxon>Pseudomonadati</taxon>
        <taxon>Pseudomonadota</taxon>
        <taxon>Alphaproteobacteria</taxon>
        <taxon>Hyphomicrobiales</taxon>
        <taxon>Phyllobacteriaceae</taxon>
        <taxon>Mesorhizobium</taxon>
    </lineage>
</organism>
<sequence length="699" mass="77918">MIEELDIPWLTGDDAVTCDVLFANHPQVFERMPDRPVRIRPRHVVCVVQHPLFDGAWIPQYDLGAVERNLERLFGAPVTFAPVGPKVRAQFEILVGWKPKLLPRDLFNMIDISEWSCRIRPPPQGSAILGRHSRPARLKWPDSREELLAAYPDKRHLTVKALGGVPSEIQPWLGSNWQLLPFSEDGTAEFLKSLDFYVYFHSRLWVEAFGIGIAEAMASGVVTILDPSYEALYGDGAVYTEANGVETVIDCLLSSPDAYLKQSAAARKLVEAKFSLAIYPKRMAVLYEALELPPIPALKAAKSSRASRKHASHGGLQTSRRSASPCRIGVSRRVLFVATNGIGLGHITRLMAIAERMSPDIEPIFITRSAGSSLISQRGHATDYIPWPVKIGVTDNSWNQVYSQELLVAIESFDIAAVVFDGTYPFPGLVDVAGVRPDIAWIWVRRAMWRTDHSLKSELQSCFDMIIEPGELAHDEDYGPTRSMPGPITVVGPILLKEPGCFLSRSDAAKRLGMDPEKFTAAIQLGSQRNFDYETLPELLTKELLDRHVQLVQIDNPLSRPPVSELPGVIRRRVYPVSEYLGAVDLMITNASYNSFHECVYGGIPAIFVPNESPEMDDQHLRATYAHATGLGLRIRASELSRVKTVVDTAMSNDFRQEMRRRSARLDFVNGAVEAARAIEQLVFSVRANRPLHESLART</sequence>
<dbReference type="AlphaFoldDB" id="A0AAU8D1Q6"/>
<proteinExistence type="predicted"/>
<evidence type="ECO:0000313" key="3">
    <source>
        <dbReference type="EMBL" id="XCG52172.1"/>
    </source>
</evidence>
<dbReference type="PANTHER" id="PTHR21015:SF22">
    <property type="entry name" value="GLYCOSYLTRANSFERASE"/>
    <property type="match status" value="1"/>
</dbReference>
<geneLocation type="plasmid" evidence="3">
    <name>pMk2240A</name>
</geneLocation>
<dbReference type="EMBL" id="CP159256">
    <property type="protein sequence ID" value="XCG52172.1"/>
    <property type="molecule type" value="Genomic_DNA"/>
</dbReference>
<protein>
    <submittedName>
        <fullName evidence="3">Glycosyltransferase</fullName>
    </submittedName>
</protein>
<dbReference type="InterPro" id="IPR007235">
    <property type="entry name" value="Glyco_trans_28_C"/>
</dbReference>
<dbReference type="Pfam" id="PF04101">
    <property type="entry name" value="Glyco_tran_28_C"/>
    <property type="match status" value="1"/>
</dbReference>
<dbReference type="RefSeq" id="WP_353646379.1">
    <property type="nucleotide sequence ID" value="NZ_CP159256.1"/>
</dbReference>
<dbReference type="PANTHER" id="PTHR21015">
    <property type="entry name" value="UDP-N-ACETYLGLUCOSAMINE--N-ACETYLMURAMYL-(PENTAPEPTIDE) PYROPHOSPHORYL-UNDECAPRENOL N-ACETYLGLUCOSAMINE TRANSFERASE 1"/>
    <property type="match status" value="1"/>
</dbReference>
<evidence type="ECO:0000256" key="1">
    <source>
        <dbReference type="SAM" id="MobiDB-lite"/>
    </source>
</evidence>